<evidence type="ECO:0008006" key="3">
    <source>
        <dbReference type="Google" id="ProtNLM"/>
    </source>
</evidence>
<name>A0A1T4X1S2_9GAMM</name>
<protein>
    <recommendedName>
        <fullName evidence="3">YD repeat-containing protein</fullName>
    </recommendedName>
</protein>
<sequence length="70" mass="7781">MSAHLYTYTDQDGNLVAVPCLDWLEDGAYWADSEADETGEYLPCSRYCIGEADGDSQSVWLNDDLVEVQA</sequence>
<accession>A0A1T4X1S2</accession>
<gene>
    <name evidence="1" type="ORF">SAMN02745130_02412</name>
</gene>
<proteinExistence type="predicted"/>
<dbReference type="STRING" id="92487.SAMN02745130_02412"/>
<dbReference type="EMBL" id="FUYB01000011">
    <property type="protein sequence ID" value="SKA83506.1"/>
    <property type="molecule type" value="Genomic_DNA"/>
</dbReference>
<evidence type="ECO:0000313" key="1">
    <source>
        <dbReference type="EMBL" id="SKA83506.1"/>
    </source>
</evidence>
<dbReference type="AlphaFoldDB" id="A0A1T4X1S2"/>
<organism evidence="1 2">
    <name type="scientific">Thiothrix eikelboomii</name>
    <dbReference type="NCBI Taxonomy" id="92487"/>
    <lineage>
        <taxon>Bacteria</taxon>
        <taxon>Pseudomonadati</taxon>
        <taxon>Pseudomonadota</taxon>
        <taxon>Gammaproteobacteria</taxon>
        <taxon>Thiotrichales</taxon>
        <taxon>Thiotrichaceae</taxon>
        <taxon>Thiothrix</taxon>
    </lineage>
</organism>
<evidence type="ECO:0000313" key="2">
    <source>
        <dbReference type="Proteomes" id="UP000190460"/>
    </source>
</evidence>
<dbReference type="RefSeq" id="WP_078922881.1">
    <property type="nucleotide sequence ID" value="NZ_FUYB01000011.1"/>
</dbReference>
<reference evidence="1 2" key="1">
    <citation type="submission" date="2017-02" db="EMBL/GenBank/DDBJ databases">
        <authorList>
            <person name="Peterson S.W."/>
        </authorList>
    </citation>
    <scope>NUCLEOTIDE SEQUENCE [LARGE SCALE GENOMIC DNA]</scope>
    <source>
        <strain evidence="1 2">ATCC 49788</strain>
    </source>
</reference>
<dbReference type="Proteomes" id="UP000190460">
    <property type="component" value="Unassembled WGS sequence"/>
</dbReference>
<keyword evidence="2" id="KW-1185">Reference proteome</keyword>